<organism evidence="1 2">
    <name type="scientific">Kineococcus radiotolerans (strain ATCC BAA-149 / DSM 14245 / SRS30216)</name>
    <dbReference type="NCBI Taxonomy" id="266940"/>
    <lineage>
        <taxon>Bacteria</taxon>
        <taxon>Bacillati</taxon>
        <taxon>Actinomycetota</taxon>
        <taxon>Actinomycetes</taxon>
        <taxon>Kineosporiales</taxon>
        <taxon>Kineosporiaceae</taxon>
        <taxon>Kineococcus</taxon>
    </lineage>
</organism>
<proteinExistence type="predicted"/>
<accession>A6WBX1</accession>
<evidence type="ECO:0000313" key="1">
    <source>
        <dbReference type="EMBL" id="ABS04310.1"/>
    </source>
</evidence>
<protein>
    <submittedName>
        <fullName evidence="1">Uncharacterized protein</fullName>
    </submittedName>
</protein>
<name>A6WBX1_KINRD</name>
<dbReference type="KEGG" id="kra:Krad_2842"/>
<dbReference type="RefSeq" id="WP_012087446.1">
    <property type="nucleotide sequence ID" value="NC_009664.2"/>
</dbReference>
<sequence>MLKFMEMSHEQALAHRDAYMAALPRLVQRLQEQVAGTGGPRLDGSVDSLRQLGPWFVARLDADTDDTDDGFDESPLWWDVQQPLPDRDPITDRPTRYLSPRQLRLVDEVAAYLGTVLQTAVPQARWIVYRQKSRGRARDINHHATMLQGPWAHGSAEVDPVGIVYGQALAQHMYQRGQDPDLLHDFALSVVGTGPGGGPGGH</sequence>
<dbReference type="OrthoDB" id="5121043at2"/>
<keyword evidence="2" id="KW-1185">Reference proteome</keyword>
<dbReference type="STRING" id="266940.Krad_2842"/>
<evidence type="ECO:0000313" key="2">
    <source>
        <dbReference type="Proteomes" id="UP000001116"/>
    </source>
</evidence>
<dbReference type="Proteomes" id="UP000001116">
    <property type="component" value="Chromosome"/>
</dbReference>
<dbReference type="AlphaFoldDB" id="A6WBX1"/>
<reference evidence="2" key="1">
    <citation type="journal article" date="2008" name="PLoS ONE">
        <title>Survival in nuclear waste, extreme resistance, and potential applications gleaned from the genome sequence of Kineococcus radiotolerans SRS30216.</title>
        <authorList>
            <person name="Bagwell C.E."/>
            <person name="Bhat S."/>
            <person name="Hawkins G.M."/>
            <person name="Smith B.W."/>
            <person name="Biswas T."/>
            <person name="Hoover T.R."/>
            <person name="Saunders E."/>
            <person name="Han C.S."/>
            <person name="Tsodikov O.V."/>
            <person name="Shimkets L.J."/>
        </authorList>
    </citation>
    <scope>NUCLEOTIDE SEQUENCE [LARGE SCALE GENOMIC DNA]</scope>
    <source>
        <strain evidence="2">ATCC BAA-149 / DSM 14245 / SRS30216</strain>
    </source>
</reference>
<gene>
    <name evidence="1" type="ordered locus">Krad_2842</name>
</gene>
<dbReference type="HOGENOM" id="CLU_1353133_0_0_11"/>
<dbReference type="EMBL" id="CP000750">
    <property type="protein sequence ID" value="ABS04310.1"/>
    <property type="molecule type" value="Genomic_DNA"/>
</dbReference>